<evidence type="ECO:0000313" key="3">
    <source>
        <dbReference type="Proteomes" id="UP001380290"/>
    </source>
</evidence>
<reference evidence="2 3" key="1">
    <citation type="submission" date="2024-02" db="EMBL/GenBank/DDBJ databases">
        <title>Identification of pathogenicity and growth-promoting function of Pseudomonas putida variant.</title>
        <authorList>
            <person name="Sun J."/>
        </authorList>
    </citation>
    <scope>NUCLEOTIDE SEQUENCE [LARGE SCALE GENOMIC DNA]</scope>
    <source>
        <strain evidence="2 3">A03</strain>
    </source>
</reference>
<dbReference type="GO" id="GO:0003677">
    <property type="term" value="F:DNA binding"/>
    <property type="evidence" value="ECO:0007669"/>
    <property type="project" value="UniProtKB-KW"/>
</dbReference>
<dbReference type="InterPro" id="IPR019294">
    <property type="entry name" value="Translation_reg_Com"/>
</dbReference>
<dbReference type="RefSeq" id="WP_186516807.1">
    <property type="nucleotide sequence ID" value="NZ_JABWRF020000003.1"/>
</dbReference>
<keyword evidence="2" id="KW-0238">DNA-binding</keyword>
<protein>
    <submittedName>
        <fullName evidence="2">Com family DNA-binding transcriptional regulator</fullName>
    </submittedName>
</protein>
<keyword evidence="3" id="KW-1185">Reference proteome</keyword>
<dbReference type="EMBL" id="JBBHLC010000004">
    <property type="protein sequence ID" value="MEJ5862172.1"/>
    <property type="molecule type" value="Genomic_DNA"/>
</dbReference>
<feature type="region of interest" description="Disordered" evidence="1">
    <location>
        <begin position="36"/>
        <end position="61"/>
    </location>
</feature>
<evidence type="ECO:0000256" key="1">
    <source>
        <dbReference type="SAM" id="MobiDB-lite"/>
    </source>
</evidence>
<comment type="caution">
    <text evidence="2">The sequence shown here is derived from an EMBL/GenBank/DDBJ whole genome shotgun (WGS) entry which is preliminary data.</text>
</comment>
<accession>A0ABU8QNE1</accession>
<name>A0ABU8QNE1_9PSED</name>
<gene>
    <name evidence="2" type="ORF">V7S98_02930</name>
</gene>
<dbReference type="Proteomes" id="UP001380290">
    <property type="component" value="Unassembled WGS sequence"/>
</dbReference>
<dbReference type="Pfam" id="PF10122">
    <property type="entry name" value="Zn_ribbon_Com"/>
    <property type="match status" value="1"/>
</dbReference>
<evidence type="ECO:0000313" key="2">
    <source>
        <dbReference type="EMBL" id="MEJ5862172.1"/>
    </source>
</evidence>
<proteinExistence type="predicted"/>
<organism evidence="2 3">
    <name type="scientific">Pseudomonas farsensis</name>
    <dbReference type="NCBI Taxonomy" id="2745492"/>
    <lineage>
        <taxon>Bacteria</taxon>
        <taxon>Pseudomonadati</taxon>
        <taxon>Pseudomonadota</taxon>
        <taxon>Gammaproteobacteria</taxon>
        <taxon>Pseudomonadales</taxon>
        <taxon>Pseudomonadaceae</taxon>
        <taxon>Pseudomonas</taxon>
    </lineage>
</organism>
<sequence length="61" mass="6647">MLKDFRCGTCTRLLARVGGFTELQIKCPRCGTLNHARATSPERSPESDMTAARAAPHSSLQ</sequence>